<sequence>MIVTFSVSEVKELFTTYDYKQLIKAVEKHFNENAEYQGVHVTTTAYYNPEQNEGILLAPNVNEYVYVSDLQIAYGSDFITVKFKYQ</sequence>
<accession>A0A6C0JNJ2</accession>
<reference evidence="1" key="1">
    <citation type="journal article" date="2020" name="Nature">
        <title>Giant virus diversity and host interactions through global metagenomics.</title>
        <authorList>
            <person name="Schulz F."/>
            <person name="Roux S."/>
            <person name="Paez-Espino D."/>
            <person name="Jungbluth S."/>
            <person name="Walsh D.A."/>
            <person name="Denef V.J."/>
            <person name="McMahon K.D."/>
            <person name="Konstantinidis K.T."/>
            <person name="Eloe-Fadrosh E.A."/>
            <person name="Kyrpides N.C."/>
            <person name="Woyke T."/>
        </authorList>
    </citation>
    <scope>NUCLEOTIDE SEQUENCE</scope>
    <source>
        <strain evidence="1">GVMAG-M-3300027734-16</strain>
    </source>
</reference>
<dbReference type="AlphaFoldDB" id="A0A6C0JNJ2"/>
<dbReference type="EMBL" id="MN740415">
    <property type="protein sequence ID" value="QHU05448.1"/>
    <property type="molecule type" value="Genomic_DNA"/>
</dbReference>
<protein>
    <submittedName>
        <fullName evidence="1">Uncharacterized protein</fullName>
    </submittedName>
</protein>
<evidence type="ECO:0000313" key="1">
    <source>
        <dbReference type="EMBL" id="QHU05448.1"/>
    </source>
</evidence>
<organism evidence="1">
    <name type="scientific">viral metagenome</name>
    <dbReference type="NCBI Taxonomy" id="1070528"/>
    <lineage>
        <taxon>unclassified sequences</taxon>
        <taxon>metagenomes</taxon>
        <taxon>organismal metagenomes</taxon>
    </lineage>
</organism>
<name>A0A6C0JNJ2_9ZZZZ</name>
<proteinExistence type="predicted"/>